<dbReference type="InterPro" id="IPR044742">
    <property type="entry name" value="DEAD/DEAH_RhlB"/>
</dbReference>
<dbReference type="InterPro" id="IPR014014">
    <property type="entry name" value="RNA_helicase_DEAD_Q_motif"/>
</dbReference>
<dbReference type="PROSITE" id="PS51195">
    <property type="entry name" value="Q_MOTIF"/>
    <property type="match status" value="1"/>
</dbReference>
<dbReference type="Gene3D" id="3.30.70.330">
    <property type="match status" value="1"/>
</dbReference>
<proteinExistence type="inferred from homology"/>
<evidence type="ECO:0000259" key="8">
    <source>
        <dbReference type="PROSITE" id="PS51194"/>
    </source>
</evidence>
<dbReference type="CDD" id="cd00268">
    <property type="entry name" value="DEADc"/>
    <property type="match status" value="1"/>
</dbReference>
<dbReference type="PROSITE" id="PS51194">
    <property type="entry name" value="HELICASE_CTER"/>
    <property type="match status" value="1"/>
</dbReference>
<dbReference type="SMART" id="SM00490">
    <property type="entry name" value="HELICc"/>
    <property type="match status" value="1"/>
</dbReference>
<evidence type="ECO:0000256" key="6">
    <source>
        <dbReference type="PROSITE-ProRule" id="PRU00552"/>
    </source>
</evidence>
<dbReference type="Pfam" id="PF03880">
    <property type="entry name" value="DbpA"/>
    <property type="match status" value="1"/>
</dbReference>
<evidence type="ECO:0000256" key="2">
    <source>
        <dbReference type="ARBA" id="ARBA00022801"/>
    </source>
</evidence>
<gene>
    <name evidence="10" type="ORF">RR45_GL001235</name>
    <name evidence="11" type="ORF">SAMN02746068_00300</name>
</gene>
<dbReference type="EMBL" id="FPKS01000002">
    <property type="protein sequence ID" value="SFZ71124.1"/>
    <property type="molecule type" value="Genomic_DNA"/>
</dbReference>
<organism evidence="11 12">
    <name type="scientific">Pseudolactococcus chungangensis CAU 28 = DSM 22330</name>
    <dbReference type="NCBI Taxonomy" id="1122154"/>
    <lineage>
        <taxon>Bacteria</taxon>
        <taxon>Bacillati</taxon>
        <taxon>Bacillota</taxon>
        <taxon>Bacilli</taxon>
        <taxon>Lactobacillales</taxon>
        <taxon>Streptococcaceae</taxon>
        <taxon>Pseudolactococcus</taxon>
    </lineage>
</organism>
<feature type="domain" description="DEAD-box RNA helicase Q" evidence="9">
    <location>
        <begin position="3"/>
        <end position="31"/>
    </location>
</feature>
<dbReference type="GO" id="GO:0016787">
    <property type="term" value="F:hydrolase activity"/>
    <property type="evidence" value="ECO:0007669"/>
    <property type="project" value="UniProtKB-KW"/>
</dbReference>
<dbReference type="CDD" id="cd18787">
    <property type="entry name" value="SF2_C_DEAD"/>
    <property type="match status" value="1"/>
</dbReference>
<reference evidence="11 12" key="2">
    <citation type="submission" date="2016-11" db="EMBL/GenBank/DDBJ databases">
        <authorList>
            <person name="Jaros S."/>
            <person name="Januszkiewicz K."/>
            <person name="Wedrychowicz H."/>
        </authorList>
    </citation>
    <scope>NUCLEOTIDE SEQUENCE [LARGE SCALE GENOMIC DNA]</scope>
    <source>
        <strain evidence="11 12">DSM 22330</strain>
    </source>
</reference>
<keyword evidence="1" id="KW-0547">Nucleotide-binding</keyword>
<dbReference type="PANTHER" id="PTHR47959:SF1">
    <property type="entry name" value="ATP-DEPENDENT RNA HELICASE DBPA"/>
    <property type="match status" value="1"/>
</dbReference>
<dbReference type="PANTHER" id="PTHR47959">
    <property type="entry name" value="ATP-DEPENDENT RNA HELICASE RHLE-RELATED"/>
    <property type="match status" value="1"/>
</dbReference>
<protein>
    <submittedName>
        <fullName evidence="10 11">RNA helicase</fullName>
    </submittedName>
</protein>
<dbReference type="PROSITE" id="PS51192">
    <property type="entry name" value="HELICASE_ATP_BIND_1"/>
    <property type="match status" value="1"/>
</dbReference>
<evidence type="ECO:0000256" key="3">
    <source>
        <dbReference type="ARBA" id="ARBA00022806"/>
    </source>
</evidence>
<evidence type="ECO:0000259" key="9">
    <source>
        <dbReference type="PROSITE" id="PS51195"/>
    </source>
</evidence>
<evidence type="ECO:0000256" key="1">
    <source>
        <dbReference type="ARBA" id="ARBA00022741"/>
    </source>
</evidence>
<dbReference type="RefSeq" id="WP_031366434.1">
    <property type="nucleotide sequence ID" value="NZ_FPKS01000002.1"/>
</dbReference>
<sequence length="487" mass="53818">MENTFEALQISAKTQKALTALNYTTPTQVQQAVISTFAKGQDLLVKSQTGSGKTAAFAIPLVENIVWEERRPQAIVLAPTRELALQIGEEIFNIGRFKRIKVETLIGHSSFQAQARNLKERTHVVVATPGRLLDHIDQGTIQLDQVEFVVLDEVDEMLSMGFMAQVDAIFEQLPTKRQVALFSATLPQAVMDVSDFYIKQPALIEVKATNTVAKRIDQTFYLVDKADKLENLYQLLVLGNPGSAIIFANTRAAVDAIAEFLAQKNVKAETLHGGMEQRDRTRVINDFKHNYFRFLIATDVAARGIDVADIAAVYNYDLPDNPESYTHRIGRTARFEKTGQAVSLVSPAQRSDFAKIESAQLAIDAEITEMKLPSISLFEKRLPTFTAKQKREMVVKTAKSAVFKADIMKLHINAGKKTKLRAGDVVGAITSIPGITGDDIGVISIIDVSTFVEILNGKGKEVLKALQTEKIKGRVRKVSRANAGKYE</sequence>
<name>A0A1K2H506_9LACT</name>
<keyword evidence="13" id="KW-1185">Reference proteome</keyword>
<evidence type="ECO:0000313" key="11">
    <source>
        <dbReference type="EMBL" id="SFZ71124.1"/>
    </source>
</evidence>
<evidence type="ECO:0000313" key="13">
    <source>
        <dbReference type="Proteomes" id="UP000218979"/>
    </source>
</evidence>
<dbReference type="GO" id="GO:0005829">
    <property type="term" value="C:cytosol"/>
    <property type="evidence" value="ECO:0007669"/>
    <property type="project" value="TreeGrafter"/>
</dbReference>
<dbReference type="Gene3D" id="3.40.50.300">
    <property type="entry name" value="P-loop containing nucleotide triphosphate hydrolases"/>
    <property type="match status" value="2"/>
</dbReference>
<dbReference type="Pfam" id="PF00271">
    <property type="entry name" value="Helicase_C"/>
    <property type="match status" value="1"/>
</dbReference>
<feature type="short sequence motif" description="Q motif" evidence="6">
    <location>
        <begin position="3"/>
        <end position="31"/>
    </location>
</feature>
<feature type="domain" description="Helicase C-terminal" evidence="8">
    <location>
        <begin position="231"/>
        <end position="383"/>
    </location>
</feature>
<dbReference type="SMART" id="SM00487">
    <property type="entry name" value="DEXDc"/>
    <property type="match status" value="1"/>
</dbReference>
<dbReference type="Proteomes" id="UP000185655">
    <property type="component" value="Unassembled WGS sequence"/>
</dbReference>
<keyword evidence="4" id="KW-0067">ATP-binding</keyword>
<dbReference type="InterPro" id="IPR005580">
    <property type="entry name" value="DbpA/CsdA_RNA-bd_dom"/>
</dbReference>
<comment type="similarity">
    <text evidence="5">Belongs to the DEAD box helicase family.</text>
</comment>
<dbReference type="OrthoDB" id="9805696at2"/>
<dbReference type="Proteomes" id="UP000218979">
    <property type="component" value="Unassembled WGS sequence"/>
</dbReference>
<accession>A0A1K2H506</accession>
<evidence type="ECO:0000256" key="5">
    <source>
        <dbReference type="ARBA" id="ARBA00038437"/>
    </source>
</evidence>
<dbReference type="EMBL" id="JXJT01000029">
    <property type="protein sequence ID" value="PCS00268.1"/>
    <property type="molecule type" value="Genomic_DNA"/>
</dbReference>
<reference evidence="10 13" key="1">
    <citation type="submission" date="2014-12" db="EMBL/GenBank/DDBJ databases">
        <title>Draft genome sequences of 10 type strains of Lactococcus.</title>
        <authorList>
            <person name="Sun Z."/>
            <person name="Zhong Z."/>
            <person name="Liu W."/>
            <person name="Zhang W."/>
            <person name="Zhang H."/>
        </authorList>
    </citation>
    <scope>NUCLEOTIDE SEQUENCE [LARGE SCALE GENOMIC DNA]</scope>
    <source>
        <strain evidence="10 13">DSM 22330</strain>
    </source>
</reference>
<dbReference type="InterPro" id="IPR027417">
    <property type="entry name" value="P-loop_NTPase"/>
</dbReference>
<dbReference type="InterPro" id="IPR014001">
    <property type="entry name" value="Helicase_ATP-bd"/>
</dbReference>
<dbReference type="GO" id="GO:0003676">
    <property type="term" value="F:nucleic acid binding"/>
    <property type="evidence" value="ECO:0007669"/>
    <property type="project" value="InterPro"/>
</dbReference>
<keyword evidence="2" id="KW-0378">Hydrolase</keyword>
<dbReference type="GO" id="GO:0003724">
    <property type="term" value="F:RNA helicase activity"/>
    <property type="evidence" value="ECO:0007669"/>
    <property type="project" value="InterPro"/>
</dbReference>
<dbReference type="GO" id="GO:0005524">
    <property type="term" value="F:ATP binding"/>
    <property type="evidence" value="ECO:0007669"/>
    <property type="project" value="UniProtKB-KW"/>
</dbReference>
<dbReference type="InterPro" id="IPR012677">
    <property type="entry name" value="Nucleotide-bd_a/b_plait_sf"/>
</dbReference>
<dbReference type="InterPro" id="IPR001650">
    <property type="entry name" value="Helicase_C-like"/>
</dbReference>
<dbReference type="InterPro" id="IPR050079">
    <property type="entry name" value="DEAD_box_RNA_helicase"/>
</dbReference>
<evidence type="ECO:0000313" key="10">
    <source>
        <dbReference type="EMBL" id="PCS00268.1"/>
    </source>
</evidence>
<evidence type="ECO:0000259" key="7">
    <source>
        <dbReference type="PROSITE" id="PS51192"/>
    </source>
</evidence>
<evidence type="ECO:0000256" key="4">
    <source>
        <dbReference type="ARBA" id="ARBA00022840"/>
    </source>
</evidence>
<dbReference type="STRING" id="1122154.SAMN02746068_00300"/>
<dbReference type="AlphaFoldDB" id="A0A1K2H506"/>
<dbReference type="Pfam" id="PF00270">
    <property type="entry name" value="DEAD"/>
    <property type="match status" value="1"/>
</dbReference>
<keyword evidence="3 11" id="KW-0347">Helicase</keyword>
<evidence type="ECO:0000313" key="12">
    <source>
        <dbReference type="Proteomes" id="UP000185655"/>
    </source>
</evidence>
<dbReference type="InterPro" id="IPR011545">
    <property type="entry name" value="DEAD/DEAH_box_helicase_dom"/>
</dbReference>
<dbReference type="SUPFAM" id="SSF52540">
    <property type="entry name" value="P-loop containing nucleoside triphosphate hydrolases"/>
    <property type="match status" value="1"/>
</dbReference>
<feature type="domain" description="Helicase ATP-binding" evidence="7">
    <location>
        <begin position="34"/>
        <end position="204"/>
    </location>
</feature>